<accession>A0A8E4LH27</accession>
<feature type="compositionally biased region" description="Basic and acidic residues" evidence="1">
    <location>
        <begin position="71"/>
        <end position="80"/>
    </location>
</feature>
<gene>
    <name evidence="2" type="ORF">HSV-1_93</name>
</gene>
<evidence type="ECO:0000256" key="1">
    <source>
        <dbReference type="SAM" id="MobiDB-lite"/>
    </source>
</evidence>
<organism evidence="2">
    <name type="scientific">Human herpesvirus 1</name>
    <name type="common">HHV-1</name>
    <name type="synonym">Human herpes simplex virus 1</name>
    <dbReference type="NCBI Taxonomy" id="10298"/>
    <lineage>
        <taxon>Viruses</taxon>
        <taxon>Duplodnaviria</taxon>
        <taxon>Heunggongvirae</taxon>
        <taxon>Peploviricota</taxon>
        <taxon>Herviviricetes</taxon>
        <taxon>Herpesvirales</taxon>
        <taxon>Orthoherpesviridae</taxon>
        <taxon>Alphaherpesvirinae</taxon>
        <taxon>Simplexvirus</taxon>
        <taxon>Simplexvirus humanalpha1</taxon>
    </lineage>
</organism>
<reference evidence="2" key="1">
    <citation type="submission" date="2020-08" db="EMBL/GenBank/DDBJ databases">
        <title>SARS-CoV-2 and Herpes Simplex Virus type 1 co-infection: a case report.</title>
        <authorList>
            <person name="Herlinger A.L."/>
            <person name="Monteiro F.L."/>
            <person name="D'Arc M."/>
            <person name="Westgarth H."/>
            <person name="Moreira F.R.R."/>
            <person name="Galliez R.M."/>
            <person name="Mariani D."/>
            <person name="Costa L.J."/>
            <person name="Almeida L."/>
            <person name="Workgroup C.U.F.R.J."/>
            <person name="Melo A.S.O."/>
            <person name="Aguiar R.S."/>
            <person name="Santos A.F.A."/>
            <person name="Castineiras T.M.P.P."/>
            <person name="Vasconcelos A.T.R."/>
            <person name="Filho E.C.J."/>
            <person name="Ferreira O.C."/>
            <person name="Tanuri A."/>
            <person name="Higa L.M."/>
        </authorList>
    </citation>
    <scope>NUCLEOTIDE SEQUENCE</scope>
    <source>
        <strain evidence="2">6439cm</strain>
    </source>
</reference>
<feature type="compositionally biased region" description="Low complexity" evidence="1">
    <location>
        <begin position="7"/>
        <end position="16"/>
    </location>
</feature>
<feature type="region of interest" description="Disordered" evidence="1">
    <location>
        <begin position="1"/>
        <end position="105"/>
    </location>
</feature>
<organismHost>
    <name type="scientific">Homo sapiens</name>
    <name type="common">Human</name>
    <dbReference type="NCBI Taxonomy" id="9606"/>
</organismHost>
<sequence>MGGARGRVGPRPAPHGISLPPDPAVSASVPHANEERAGGGARAPTSRFGGNEIRAPRARWPSPGPPVPPAGRRDQRDGGRPKGRPPCRPPIGRRAGPPQGGGAAG</sequence>
<evidence type="ECO:0000313" key="2">
    <source>
        <dbReference type="EMBL" id="QOJ43339.1"/>
    </source>
</evidence>
<proteinExistence type="predicted"/>
<name>A0A8E4LH27_HHV1</name>
<protein>
    <submittedName>
        <fullName evidence="2">Uncharacterized protein</fullName>
    </submittedName>
</protein>
<dbReference type="EMBL" id="MT876428">
    <property type="protein sequence ID" value="QOJ43339.1"/>
    <property type="molecule type" value="Genomic_DNA"/>
</dbReference>